<dbReference type="GO" id="GO:0005524">
    <property type="term" value="F:ATP binding"/>
    <property type="evidence" value="ECO:0007669"/>
    <property type="project" value="UniProtKB-UniRule"/>
</dbReference>
<evidence type="ECO:0000313" key="12">
    <source>
        <dbReference type="Proteomes" id="UP001139125"/>
    </source>
</evidence>
<keyword evidence="6 10" id="KW-0406">Ion transport</keyword>
<evidence type="ECO:0000256" key="10">
    <source>
        <dbReference type="HAMAP-Rule" id="MF_00815"/>
    </source>
</evidence>
<keyword evidence="10" id="KW-1003">Cell membrane</keyword>
<accession>A0A9X2RCU5</accession>
<dbReference type="AlphaFoldDB" id="A0A9X2RCU5"/>
<evidence type="ECO:0000256" key="6">
    <source>
        <dbReference type="ARBA" id="ARBA00023065"/>
    </source>
</evidence>
<evidence type="ECO:0000256" key="4">
    <source>
        <dbReference type="ARBA" id="ARBA00022448"/>
    </source>
</evidence>
<dbReference type="InterPro" id="IPR035968">
    <property type="entry name" value="ATP_synth_F1_ATPase_gsu"/>
</dbReference>
<dbReference type="GO" id="GO:0042777">
    <property type="term" value="P:proton motive force-driven plasma membrane ATP synthesis"/>
    <property type="evidence" value="ECO:0007669"/>
    <property type="project" value="UniProtKB-UniRule"/>
</dbReference>
<dbReference type="PRINTS" id="PR00126">
    <property type="entry name" value="ATPASEGAMMA"/>
</dbReference>
<comment type="function">
    <text evidence="1 10">Produces ATP from ADP in the presence of a proton gradient across the membrane. The gamma chain is believed to be important in regulating ATPase activity and the flow of protons through the CF(0) complex.</text>
</comment>
<evidence type="ECO:0000256" key="3">
    <source>
        <dbReference type="ARBA" id="ARBA00007681"/>
    </source>
</evidence>
<dbReference type="InterPro" id="IPR000131">
    <property type="entry name" value="ATP_synth_F1_gsu"/>
</dbReference>
<reference evidence="11" key="1">
    <citation type="submission" date="2022-06" db="EMBL/GenBank/DDBJ databases">
        <title>Gracilimonas sp. CAU 1638 isolated from sea sediment.</title>
        <authorList>
            <person name="Kim W."/>
        </authorList>
    </citation>
    <scope>NUCLEOTIDE SEQUENCE</scope>
    <source>
        <strain evidence="11">CAU 1638</strain>
    </source>
</reference>
<dbReference type="PANTHER" id="PTHR11693">
    <property type="entry name" value="ATP SYNTHASE GAMMA CHAIN"/>
    <property type="match status" value="1"/>
</dbReference>
<protein>
    <recommendedName>
        <fullName evidence="10">ATP synthase gamma chain</fullName>
    </recommendedName>
    <alternativeName>
        <fullName evidence="10">ATP synthase F1 sector gamma subunit</fullName>
    </alternativeName>
    <alternativeName>
        <fullName evidence="10">F-ATPase gamma subunit</fullName>
    </alternativeName>
</protein>
<evidence type="ECO:0000256" key="7">
    <source>
        <dbReference type="ARBA" id="ARBA00023136"/>
    </source>
</evidence>
<evidence type="ECO:0000256" key="1">
    <source>
        <dbReference type="ARBA" id="ARBA00003456"/>
    </source>
</evidence>
<dbReference type="GO" id="GO:0046933">
    <property type="term" value="F:proton-transporting ATP synthase activity, rotational mechanism"/>
    <property type="evidence" value="ECO:0007669"/>
    <property type="project" value="UniProtKB-UniRule"/>
</dbReference>
<comment type="subunit">
    <text evidence="10">F-type ATPases have 2 components, CF(1) - the catalytic core - and CF(0) - the membrane proton channel. CF(1) has five subunits: alpha(3), beta(3), gamma(1), delta(1), epsilon(1). CF(0) has three main subunits: a, b and c.</text>
</comment>
<dbReference type="GO" id="GO:0045259">
    <property type="term" value="C:proton-transporting ATP synthase complex"/>
    <property type="evidence" value="ECO:0007669"/>
    <property type="project" value="UniProtKB-KW"/>
</dbReference>
<dbReference type="GO" id="GO:0005886">
    <property type="term" value="C:plasma membrane"/>
    <property type="evidence" value="ECO:0007669"/>
    <property type="project" value="UniProtKB-SubCell"/>
</dbReference>
<keyword evidence="7 10" id="KW-0472">Membrane</keyword>
<evidence type="ECO:0000256" key="2">
    <source>
        <dbReference type="ARBA" id="ARBA00004170"/>
    </source>
</evidence>
<proteinExistence type="inferred from homology"/>
<dbReference type="Proteomes" id="UP001139125">
    <property type="component" value="Unassembled WGS sequence"/>
</dbReference>
<keyword evidence="8 10" id="KW-0139">CF(1)</keyword>
<dbReference type="PROSITE" id="PS00153">
    <property type="entry name" value="ATPASE_GAMMA"/>
    <property type="match status" value="1"/>
</dbReference>
<sequence length="298" mass="33447">MANLRDIRNRISSVNNTQQITKAMKMVAAAKLRKAQDRMTQTRPYASKIEEVAGRLADNSSATNPVMRKPEEVKNVLFIVVGSDRGLCGGFNNNLFKEVESRLHSDFQNHLDNKTLSLVTIGKKASAHFKKRKYNVINSFPGFFDDIKYDATSRIMEAATAQFVDGDFDEVFIAYNEFKSVIAQNRKVQKVLPIDTEDITKSDSGNASKQAIDYLYEPNSQAILDRLLPLHLNMQLWRAVLESNASEQGARMTAMDSATENAKDLERDLRLEYNQARQSAITTEISEIVSGAQALSEN</sequence>
<dbReference type="Gene3D" id="3.40.1380.10">
    <property type="match status" value="1"/>
</dbReference>
<dbReference type="InterPro" id="IPR023632">
    <property type="entry name" value="ATP_synth_F1_gsu_CS"/>
</dbReference>
<dbReference type="Gene3D" id="1.10.287.80">
    <property type="entry name" value="ATP synthase, gamma subunit, helix hairpin domain"/>
    <property type="match status" value="1"/>
</dbReference>
<name>A0A9X2RCU5_9BACT</name>
<dbReference type="SUPFAM" id="SSF52943">
    <property type="entry name" value="ATP synthase (F1-ATPase), gamma subunit"/>
    <property type="match status" value="1"/>
</dbReference>
<dbReference type="RefSeq" id="WP_255132010.1">
    <property type="nucleotide sequence ID" value="NZ_JANDBC010000001.1"/>
</dbReference>
<keyword evidence="5 10" id="KW-0375">Hydrogen ion transport</keyword>
<dbReference type="PANTHER" id="PTHR11693:SF22">
    <property type="entry name" value="ATP SYNTHASE SUBUNIT GAMMA, MITOCHONDRIAL"/>
    <property type="match status" value="1"/>
</dbReference>
<dbReference type="Pfam" id="PF00231">
    <property type="entry name" value="ATP-synt"/>
    <property type="match status" value="1"/>
</dbReference>
<evidence type="ECO:0000256" key="8">
    <source>
        <dbReference type="ARBA" id="ARBA00023196"/>
    </source>
</evidence>
<dbReference type="HAMAP" id="MF_00815">
    <property type="entry name" value="ATP_synth_gamma_bact"/>
    <property type="match status" value="1"/>
</dbReference>
<gene>
    <name evidence="10 11" type="primary">atpG</name>
    <name evidence="11" type="ORF">NM125_01105</name>
</gene>
<evidence type="ECO:0000256" key="9">
    <source>
        <dbReference type="ARBA" id="ARBA00023310"/>
    </source>
</evidence>
<comment type="similarity">
    <text evidence="3 10">Belongs to the ATPase gamma chain family.</text>
</comment>
<keyword evidence="4 10" id="KW-0813">Transport</keyword>
<dbReference type="EMBL" id="JANDBC010000001">
    <property type="protein sequence ID" value="MCP9290172.1"/>
    <property type="molecule type" value="Genomic_DNA"/>
</dbReference>
<dbReference type="CDD" id="cd12151">
    <property type="entry name" value="F1-ATPase_gamma"/>
    <property type="match status" value="1"/>
</dbReference>
<organism evidence="11 12">
    <name type="scientific">Gracilimonas sediminicola</name>
    <dbReference type="NCBI Taxonomy" id="2952158"/>
    <lineage>
        <taxon>Bacteria</taxon>
        <taxon>Pseudomonadati</taxon>
        <taxon>Balneolota</taxon>
        <taxon>Balneolia</taxon>
        <taxon>Balneolales</taxon>
        <taxon>Balneolaceae</taxon>
        <taxon>Gracilimonas</taxon>
    </lineage>
</organism>
<evidence type="ECO:0000256" key="5">
    <source>
        <dbReference type="ARBA" id="ARBA00022781"/>
    </source>
</evidence>
<comment type="subcellular location">
    <subcellularLocation>
        <location evidence="10">Cell membrane</location>
        <topology evidence="10">Peripheral membrane protein</topology>
    </subcellularLocation>
    <subcellularLocation>
        <location evidence="2">Membrane</location>
        <topology evidence="2">Peripheral membrane protein</topology>
    </subcellularLocation>
</comment>
<keyword evidence="9 10" id="KW-0066">ATP synthesis</keyword>
<dbReference type="NCBIfam" id="TIGR01146">
    <property type="entry name" value="ATPsyn_F1gamma"/>
    <property type="match status" value="1"/>
</dbReference>
<comment type="caution">
    <text evidence="11">The sequence shown here is derived from an EMBL/GenBank/DDBJ whole genome shotgun (WGS) entry which is preliminary data.</text>
</comment>
<evidence type="ECO:0000313" key="11">
    <source>
        <dbReference type="EMBL" id="MCP9290172.1"/>
    </source>
</evidence>
<keyword evidence="12" id="KW-1185">Reference proteome</keyword>